<dbReference type="InterPro" id="IPR017451">
    <property type="entry name" value="F-box-assoc_interact_dom"/>
</dbReference>
<dbReference type="EMBL" id="JACTNZ010000003">
    <property type="protein sequence ID" value="KAG5558296.1"/>
    <property type="molecule type" value="Genomic_DNA"/>
</dbReference>
<gene>
    <name evidence="3" type="ORF">RHGRI_008277</name>
</gene>
<sequence>MCCDKVAADSDLLTEILIRLPVRSLVRLKSVSKSWLSLIASNFFALRRNPDPTIVSGLLLHPYGTNPKIDIIPLINTIRNPTHPHPHPQFTDLTFFPGLSDNIRIINSCHGLLLCRFRYTRQKNRNPDYAVQKQNRDPNYVVLNPTTKQFKILPKCHLSGLRGLTLAFDPSKSPHYKVVSVCICFRYTRSMFTYAVEYYHEIMTYSSETGSWKASGVSFGAEDREQYTSGVYCNGAVNWFSNWGKGDSVYYNVDEGRFGIIPLPPIPEGNNWYSREFRHYWESRGHLHLVEINSRMYRVDVYEMERDYSGWFVKLSAGLYALEIPRDPLYCLFCILCVVRMERDEESFLVLHVPDKILRYSFGDGTLEKICDVVVPQRSRSLRYSWFRSYQYIESLAGV</sequence>
<protein>
    <recommendedName>
        <fullName evidence="5">F-box domain-containing protein</fullName>
    </recommendedName>
</protein>
<reference evidence="3" key="1">
    <citation type="submission" date="2020-08" db="EMBL/GenBank/DDBJ databases">
        <title>Plant Genome Project.</title>
        <authorList>
            <person name="Zhang R.-G."/>
        </authorList>
    </citation>
    <scope>NUCLEOTIDE SEQUENCE</scope>
    <source>
        <strain evidence="3">WSP0</strain>
        <tissue evidence="3">Leaf</tissue>
    </source>
</reference>
<dbReference type="InterPro" id="IPR055290">
    <property type="entry name" value="At3g26010-like"/>
</dbReference>
<dbReference type="SUPFAM" id="SSF81383">
    <property type="entry name" value="F-box domain"/>
    <property type="match status" value="1"/>
</dbReference>
<dbReference type="InterPro" id="IPR013187">
    <property type="entry name" value="F-box-assoc_dom_typ3"/>
</dbReference>
<dbReference type="InterPro" id="IPR036047">
    <property type="entry name" value="F-box-like_dom_sf"/>
</dbReference>
<dbReference type="CDD" id="cd22157">
    <property type="entry name" value="F-box_AtFBW1-like"/>
    <property type="match status" value="1"/>
</dbReference>
<feature type="domain" description="F-box associated beta-propeller type 3" evidence="2">
    <location>
        <begin position="103"/>
        <end position="264"/>
    </location>
</feature>
<evidence type="ECO:0000259" key="1">
    <source>
        <dbReference type="Pfam" id="PF00646"/>
    </source>
</evidence>
<evidence type="ECO:0000259" key="2">
    <source>
        <dbReference type="Pfam" id="PF08268"/>
    </source>
</evidence>
<accession>A0AAV6L1T5</accession>
<feature type="domain" description="F-box" evidence="1">
    <location>
        <begin position="10"/>
        <end position="42"/>
    </location>
</feature>
<name>A0AAV6L1T5_9ERIC</name>
<dbReference type="PANTHER" id="PTHR35546:SF130">
    <property type="entry name" value="EXPRESSED PROTEIN"/>
    <property type="match status" value="1"/>
</dbReference>
<comment type="caution">
    <text evidence="3">The sequence shown here is derived from an EMBL/GenBank/DDBJ whole genome shotgun (WGS) entry which is preliminary data.</text>
</comment>
<dbReference type="PANTHER" id="PTHR35546">
    <property type="entry name" value="F-BOX PROTEIN INTERACTION DOMAIN PROTEIN-RELATED"/>
    <property type="match status" value="1"/>
</dbReference>
<dbReference type="InterPro" id="IPR001810">
    <property type="entry name" value="F-box_dom"/>
</dbReference>
<dbReference type="Proteomes" id="UP000823749">
    <property type="component" value="Chromosome 3"/>
</dbReference>
<evidence type="ECO:0000313" key="3">
    <source>
        <dbReference type="EMBL" id="KAG5558296.1"/>
    </source>
</evidence>
<organism evidence="3 4">
    <name type="scientific">Rhododendron griersonianum</name>
    <dbReference type="NCBI Taxonomy" id="479676"/>
    <lineage>
        <taxon>Eukaryota</taxon>
        <taxon>Viridiplantae</taxon>
        <taxon>Streptophyta</taxon>
        <taxon>Embryophyta</taxon>
        <taxon>Tracheophyta</taxon>
        <taxon>Spermatophyta</taxon>
        <taxon>Magnoliopsida</taxon>
        <taxon>eudicotyledons</taxon>
        <taxon>Gunneridae</taxon>
        <taxon>Pentapetalae</taxon>
        <taxon>asterids</taxon>
        <taxon>Ericales</taxon>
        <taxon>Ericaceae</taxon>
        <taxon>Ericoideae</taxon>
        <taxon>Rhodoreae</taxon>
        <taxon>Rhododendron</taxon>
    </lineage>
</organism>
<proteinExistence type="predicted"/>
<keyword evidence="4" id="KW-1185">Reference proteome</keyword>
<dbReference type="NCBIfam" id="TIGR01640">
    <property type="entry name" value="F_box_assoc_1"/>
    <property type="match status" value="1"/>
</dbReference>
<dbReference type="Pfam" id="PF00646">
    <property type="entry name" value="F-box"/>
    <property type="match status" value="1"/>
</dbReference>
<evidence type="ECO:0000313" key="4">
    <source>
        <dbReference type="Proteomes" id="UP000823749"/>
    </source>
</evidence>
<dbReference type="AlphaFoldDB" id="A0AAV6L1T5"/>
<dbReference type="Pfam" id="PF08268">
    <property type="entry name" value="FBA_3"/>
    <property type="match status" value="1"/>
</dbReference>
<evidence type="ECO:0008006" key="5">
    <source>
        <dbReference type="Google" id="ProtNLM"/>
    </source>
</evidence>